<evidence type="ECO:0000256" key="2">
    <source>
        <dbReference type="ARBA" id="ARBA00022741"/>
    </source>
</evidence>
<keyword evidence="3 8" id="KW-0418">Kinase</keyword>
<keyword evidence="1" id="KW-0808">Transferase</keyword>
<dbReference type="Gene3D" id="3.30.200.20">
    <property type="entry name" value="Phosphorylase Kinase, domain 1"/>
    <property type="match status" value="1"/>
</dbReference>
<dbReference type="InterPro" id="IPR008271">
    <property type="entry name" value="Ser/Thr_kinase_AS"/>
</dbReference>
<dbReference type="InterPro" id="IPR000719">
    <property type="entry name" value="Prot_kinase_dom"/>
</dbReference>
<keyword evidence="9" id="KW-1185">Reference proteome</keyword>
<keyword evidence="2 5" id="KW-0547">Nucleotide-binding</keyword>
<name>A0ABY0CYK7_9DELT</name>
<keyword evidence="4 5" id="KW-0067">ATP-binding</keyword>
<evidence type="ECO:0000256" key="1">
    <source>
        <dbReference type="ARBA" id="ARBA00022679"/>
    </source>
</evidence>
<dbReference type="PROSITE" id="PS00108">
    <property type="entry name" value="PROTEIN_KINASE_ST"/>
    <property type="match status" value="1"/>
</dbReference>
<dbReference type="PANTHER" id="PTHR43289:SF30">
    <property type="entry name" value="NON-SPECIFIC SERINE_THREONINE PROTEIN KINASE"/>
    <property type="match status" value="1"/>
</dbReference>
<accession>A0ABY0CYK7</accession>
<comment type="caution">
    <text evidence="8">The sequence shown here is derived from an EMBL/GenBank/DDBJ whole genome shotgun (WGS) entry which is preliminary data.</text>
</comment>
<keyword evidence="8" id="KW-0723">Serine/threonine-protein kinase</keyword>
<dbReference type="PROSITE" id="PS00107">
    <property type="entry name" value="PROTEIN_KINASE_ATP"/>
    <property type="match status" value="1"/>
</dbReference>
<dbReference type="EMBL" id="SADD01000001">
    <property type="protein sequence ID" value="RVU48748.1"/>
    <property type="molecule type" value="Genomic_DNA"/>
</dbReference>
<reference evidence="8 9" key="1">
    <citation type="submission" date="2019-01" db="EMBL/GenBank/DDBJ databases">
        <title>Lujinxingia litoralis gen. nov., sp. nov. and Lujinxingia sediminis gen. nov., sp. nov., new members in the order Bradymonadales, isolated from coastal sediment.</title>
        <authorList>
            <person name="Li C.-M."/>
        </authorList>
    </citation>
    <scope>NUCLEOTIDE SEQUENCE [LARGE SCALE GENOMIC DNA]</scope>
    <source>
        <strain evidence="8 9">SEH01</strain>
    </source>
</reference>
<dbReference type="InterPro" id="IPR017441">
    <property type="entry name" value="Protein_kinase_ATP_BS"/>
</dbReference>
<evidence type="ECO:0000256" key="4">
    <source>
        <dbReference type="ARBA" id="ARBA00022840"/>
    </source>
</evidence>
<evidence type="ECO:0000256" key="6">
    <source>
        <dbReference type="SAM" id="MobiDB-lite"/>
    </source>
</evidence>
<feature type="binding site" evidence="5">
    <location>
        <position position="43"/>
    </location>
    <ligand>
        <name>ATP</name>
        <dbReference type="ChEBI" id="CHEBI:30616"/>
    </ligand>
</feature>
<protein>
    <submittedName>
        <fullName evidence="8">Serine/threonine protein kinase</fullName>
    </submittedName>
</protein>
<dbReference type="Gene3D" id="1.10.510.10">
    <property type="entry name" value="Transferase(Phosphotransferase) domain 1"/>
    <property type="match status" value="1"/>
</dbReference>
<sequence length="653" mass="70517">MSPVSMPETIAERYELIETLGHGGMATVFRAFDRTLARQVAIKRLHPHLASIPEHRARFEREARAVARLDHPGIVKIYDFSSPESDDAYIVMELVDGESLAALLERCGPLPPEFAAIVIAETLQALDLAHQHQIIHRDLKPENIMLRADTSVVILDFGLANLLDQARITRSGALLGSPAFMAPELMEGHSADIKSDLFAIGATFYRLVTGDDAFEGNHPAQILRAIERGDHTPAHRRQPRVGRRFSQLISRWMSVAPEKRPASAIAAQNELQALVDVTLWRQHLKQHINKSSCNPLGIDTTHALDALICNGLMQRVDTLSSQGDTLAATYELERVLAYQPDSPEALTKLSFLNARARRPLRPGLRALTGAAALLVLAVTGGVLWLDERASAAEGVTSSAGLRKPTPRLAETRPHSQTPPSTAPRYSVDVGPLGAHVAVALDVARDAASSSSARPAPAASIARRPGAEPAVATTLAASELEHAPDASASTAPQTLKQRFRVIPAAATLSIDGKRYSAIEAARGIELPVGPTLIEATSPGCEALRTSIDITRESSQRAQRVVLSWLPGYIELVTDRNALVWLDQHSRPVMVSASGASEPLAVPFGRADEAPARRQVELRVASHHDLTRILSRTVTVRPGQTTSLALSLGDTDPPR</sequence>
<feature type="region of interest" description="Disordered" evidence="6">
    <location>
        <begin position="394"/>
        <end position="428"/>
    </location>
</feature>
<dbReference type="Pfam" id="PF00069">
    <property type="entry name" value="Pkinase"/>
    <property type="match status" value="1"/>
</dbReference>
<evidence type="ECO:0000313" key="8">
    <source>
        <dbReference type="EMBL" id="RVU48748.1"/>
    </source>
</evidence>
<dbReference type="CDD" id="cd14014">
    <property type="entry name" value="STKc_PknB_like"/>
    <property type="match status" value="1"/>
</dbReference>
<gene>
    <name evidence="8" type="ORF">EA187_04775</name>
</gene>
<dbReference type="Proteomes" id="UP000282926">
    <property type="component" value="Unassembled WGS sequence"/>
</dbReference>
<evidence type="ECO:0000256" key="5">
    <source>
        <dbReference type="PROSITE-ProRule" id="PRU10141"/>
    </source>
</evidence>
<evidence type="ECO:0000256" key="3">
    <source>
        <dbReference type="ARBA" id="ARBA00022777"/>
    </source>
</evidence>
<feature type="domain" description="Protein kinase" evidence="7">
    <location>
        <begin position="14"/>
        <end position="275"/>
    </location>
</feature>
<dbReference type="InterPro" id="IPR011009">
    <property type="entry name" value="Kinase-like_dom_sf"/>
</dbReference>
<dbReference type="SUPFAM" id="SSF56112">
    <property type="entry name" value="Protein kinase-like (PK-like)"/>
    <property type="match status" value="1"/>
</dbReference>
<proteinExistence type="predicted"/>
<evidence type="ECO:0000259" key="7">
    <source>
        <dbReference type="PROSITE" id="PS50011"/>
    </source>
</evidence>
<organism evidence="8 9">
    <name type="scientific">Lujinxingia sediminis</name>
    <dbReference type="NCBI Taxonomy" id="2480984"/>
    <lineage>
        <taxon>Bacteria</taxon>
        <taxon>Deltaproteobacteria</taxon>
        <taxon>Bradymonadales</taxon>
        <taxon>Lujinxingiaceae</taxon>
        <taxon>Lujinxingia</taxon>
    </lineage>
</organism>
<dbReference type="PROSITE" id="PS50011">
    <property type="entry name" value="PROTEIN_KINASE_DOM"/>
    <property type="match status" value="1"/>
</dbReference>
<dbReference type="PANTHER" id="PTHR43289">
    <property type="entry name" value="MITOGEN-ACTIVATED PROTEIN KINASE KINASE KINASE 20-RELATED"/>
    <property type="match status" value="1"/>
</dbReference>
<dbReference type="SMART" id="SM00220">
    <property type="entry name" value="S_TKc"/>
    <property type="match status" value="1"/>
</dbReference>
<dbReference type="GO" id="GO:0004674">
    <property type="term" value="F:protein serine/threonine kinase activity"/>
    <property type="evidence" value="ECO:0007669"/>
    <property type="project" value="UniProtKB-KW"/>
</dbReference>
<evidence type="ECO:0000313" key="9">
    <source>
        <dbReference type="Proteomes" id="UP000282926"/>
    </source>
</evidence>